<feature type="transmembrane region" description="Helical" evidence="2">
    <location>
        <begin position="35"/>
        <end position="54"/>
    </location>
</feature>
<keyword evidence="2" id="KW-0472">Membrane</keyword>
<protein>
    <submittedName>
        <fullName evidence="3">Uncharacterized protein</fullName>
    </submittedName>
</protein>
<organism evidence="3 4">
    <name type="scientific">Halobaculum halobium</name>
    <dbReference type="NCBI Taxonomy" id="3032281"/>
    <lineage>
        <taxon>Archaea</taxon>
        <taxon>Methanobacteriati</taxon>
        <taxon>Methanobacteriota</taxon>
        <taxon>Stenosarchaea group</taxon>
        <taxon>Halobacteria</taxon>
        <taxon>Halobacteriales</taxon>
        <taxon>Haloferacaceae</taxon>
        <taxon>Halobaculum</taxon>
    </lineage>
</organism>
<evidence type="ECO:0000256" key="1">
    <source>
        <dbReference type="SAM" id="MobiDB-lite"/>
    </source>
</evidence>
<evidence type="ECO:0000313" key="3">
    <source>
        <dbReference type="EMBL" id="MFC6787346.1"/>
    </source>
</evidence>
<dbReference type="EMBL" id="JBHSWX010000012">
    <property type="protein sequence ID" value="MFC6787346.1"/>
    <property type="molecule type" value="Genomic_DNA"/>
</dbReference>
<dbReference type="Pfam" id="PF24377">
    <property type="entry name" value="DUF7533"/>
    <property type="match status" value="1"/>
</dbReference>
<dbReference type="Proteomes" id="UP001596443">
    <property type="component" value="Unassembled WGS sequence"/>
</dbReference>
<comment type="caution">
    <text evidence="3">The sequence shown here is derived from an EMBL/GenBank/DDBJ whole genome shotgun (WGS) entry which is preliminary data.</text>
</comment>
<sequence length="85" mass="8752">MALGILEQVGLAATLIFALPVAVYGVQSILGGRTMVGAFALTVAVLMVVLPRRLTSPDDIPSKAAETAVGAVVESPDESDEGEER</sequence>
<feature type="compositionally biased region" description="Acidic residues" evidence="1">
    <location>
        <begin position="75"/>
        <end position="85"/>
    </location>
</feature>
<dbReference type="GeneID" id="81210464"/>
<reference evidence="3 4" key="1">
    <citation type="journal article" date="2019" name="Int. J. Syst. Evol. Microbiol.">
        <title>The Global Catalogue of Microorganisms (GCM) 10K type strain sequencing project: providing services to taxonomists for standard genome sequencing and annotation.</title>
        <authorList>
            <consortium name="The Broad Institute Genomics Platform"/>
            <consortium name="The Broad Institute Genome Sequencing Center for Infectious Disease"/>
            <person name="Wu L."/>
            <person name="Ma J."/>
        </authorList>
    </citation>
    <scope>NUCLEOTIDE SEQUENCE [LARGE SCALE GENOMIC DNA]</scope>
    <source>
        <strain evidence="3 4">SYNS20</strain>
    </source>
</reference>
<dbReference type="InterPro" id="IPR055955">
    <property type="entry name" value="DUF7533"/>
</dbReference>
<keyword evidence="2" id="KW-1133">Transmembrane helix</keyword>
<gene>
    <name evidence="3" type="ORF">ACFQFD_15470</name>
</gene>
<dbReference type="RefSeq" id="WP_284061512.1">
    <property type="nucleotide sequence ID" value="NZ_CP126158.1"/>
</dbReference>
<dbReference type="AlphaFoldDB" id="A0ABD5TDK8"/>
<keyword evidence="2" id="KW-0812">Transmembrane</keyword>
<evidence type="ECO:0000313" key="4">
    <source>
        <dbReference type="Proteomes" id="UP001596443"/>
    </source>
</evidence>
<feature type="region of interest" description="Disordered" evidence="1">
    <location>
        <begin position="65"/>
        <end position="85"/>
    </location>
</feature>
<accession>A0ABD5TDK8</accession>
<evidence type="ECO:0000256" key="2">
    <source>
        <dbReference type="SAM" id="Phobius"/>
    </source>
</evidence>
<name>A0ABD5TDK8_9EURY</name>
<proteinExistence type="predicted"/>
<keyword evidence="4" id="KW-1185">Reference proteome</keyword>